<accession>R4YN40</accession>
<dbReference type="GO" id="GO:0032259">
    <property type="term" value="P:methylation"/>
    <property type="evidence" value="ECO:0007669"/>
    <property type="project" value="UniProtKB-KW"/>
</dbReference>
<protein>
    <submittedName>
        <fullName evidence="2">Putative SAM-dependent methyltransferase</fullName>
    </submittedName>
</protein>
<sequence length="247" mass="28254">MNSVPHKLDNQDYKRWLKTSSAQRMLALQSAWLQNKLGRFPGTHLMFQGLDPDLELLSTSPAKHAFRMALPWQEGIATDAWMTSSDWPLPDQSIDVVVMQHSLDFTRRPHEMIREAARTIAPSGYLVIIGFNPWSWWGGVQKMMPFSTDMPWVANAVSMKRLQDWLLLLEFTIQGTETLGHLWPITLFPERVSQRVDSVLAGPIGMGNFYMVTAQKTVLGMTDLRSRRWPIIEPQLGWAKNMSKTDS</sequence>
<dbReference type="SUPFAM" id="SSF53335">
    <property type="entry name" value="S-adenosyl-L-methionine-dependent methyltransferases"/>
    <property type="match status" value="1"/>
</dbReference>
<dbReference type="HOGENOM" id="CLU_075049_0_1_6"/>
<reference evidence="2 3" key="1">
    <citation type="journal article" date="2013" name="Nat. Commun.">
        <title>Genome sequence and functional genomic analysis of the oil-degrading bacterium Oleispira antarctica.</title>
        <authorList>
            <person name="Kube M."/>
            <person name="Chernikova T.N."/>
            <person name="Al-Ramahi Y."/>
            <person name="Beloqui A."/>
            <person name="Lopez-Cortez N."/>
            <person name="Guazzaroni M.E."/>
            <person name="Heipieper H.J."/>
            <person name="Klages S."/>
            <person name="Kotsyurbenko O.R."/>
            <person name="Langer I."/>
            <person name="Nechitaylo T.Y."/>
            <person name="Lunsdorf H."/>
            <person name="Fernandez M."/>
            <person name="Juarez S."/>
            <person name="Ciordia S."/>
            <person name="Singer A."/>
            <person name="Kagan O."/>
            <person name="Egorova O."/>
            <person name="Petit P.A."/>
            <person name="Stogios P."/>
            <person name="Kim Y."/>
            <person name="Tchigvintsev A."/>
            <person name="Flick R."/>
            <person name="Denaro R."/>
            <person name="Genovese M."/>
            <person name="Albar J.P."/>
            <person name="Reva O.N."/>
            <person name="Martinez-Gomariz M."/>
            <person name="Tran H."/>
            <person name="Ferrer M."/>
            <person name="Savchenko A."/>
            <person name="Yakunin A.F."/>
            <person name="Yakimov M.M."/>
            <person name="Golyshina O.V."/>
            <person name="Reinhardt R."/>
            <person name="Golyshin P.N."/>
        </authorList>
    </citation>
    <scope>NUCLEOTIDE SEQUENCE [LARGE SCALE GENOMIC DNA]</scope>
</reference>
<keyword evidence="2" id="KW-0808">Transferase</keyword>
<name>R4YN40_OLEAN</name>
<keyword evidence="2" id="KW-0489">Methyltransferase</keyword>
<dbReference type="InterPro" id="IPR013216">
    <property type="entry name" value="Methyltransf_11"/>
</dbReference>
<dbReference type="STRING" id="698738.OLEAN_C20440"/>
<dbReference type="GO" id="GO:0008757">
    <property type="term" value="F:S-adenosylmethionine-dependent methyltransferase activity"/>
    <property type="evidence" value="ECO:0007669"/>
    <property type="project" value="InterPro"/>
</dbReference>
<evidence type="ECO:0000313" key="3">
    <source>
        <dbReference type="Proteomes" id="UP000032749"/>
    </source>
</evidence>
<dbReference type="Gene3D" id="3.40.50.150">
    <property type="entry name" value="Vaccinia Virus protein VP39"/>
    <property type="match status" value="1"/>
</dbReference>
<dbReference type="AlphaFoldDB" id="R4YN40"/>
<evidence type="ECO:0000313" key="2">
    <source>
        <dbReference type="EMBL" id="CCK76220.1"/>
    </source>
</evidence>
<dbReference type="Proteomes" id="UP000032749">
    <property type="component" value="Chromosome"/>
</dbReference>
<dbReference type="KEGG" id="oai:OLEAN_C20440"/>
<dbReference type="InterPro" id="IPR029063">
    <property type="entry name" value="SAM-dependent_MTases_sf"/>
</dbReference>
<keyword evidence="3" id="KW-1185">Reference proteome</keyword>
<dbReference type="EMBL" id="FO203512">
    <property type="protein sequence ID" value="CCK76220.1"/>
    <property type="molecule type" value="Genomic_DNA"/>
</dbReference>
<feature type="domain" description="Methyltransferase type 11" evidence="1">
    <location>
        <begin position="85"/>
        <end position="128"/>
    </location>
</feature>
<dbReference type="OrthoDB" id="6191410at2"/>
<dbReference type="Pfam" id="PF08241">
    <property type="entry name" value="Methyltransf_11"/>
    <property type="match status" value="1"/>
</dbReference>
<evidence type="ECO:0000259" key="1">
    <source>
        <dbReference type="Pfam" id="PF08241"/>
    </source>
</evidence>
<organism evidence="2 3">
    <name type="scientific">Oleispira antarctica RB-8</name>
    <dbReference type="NCBI Taxonomy" id="698738"/>
    <lineage>
        <taxon>Bacteria</taxon>
        <taxon>Pseudomonadati</taxon>
        <taxon>Pseudomonadota</taxon>
        <taxon>Gammaproteobacteria</taxon>
        <taxon>Oceanospirillales</taxon>
        <taxon>Oceanospirillaceae</taxon>
        <taxon>Oleispira</taxon>
    </lineage>
</organism>
<proteinExistence type="predicted"/>
<gene>
    <name evidence="2" type="ORF">OLEAN_C20440</name>
</gene>